<dbReference type="PANTHER" id="PTHR10359:SF18">
    <property type="entry name" value="ENDONUCLEASE III"/>
    <property type="match status" value="1"/>
</dbReference>
<evidence type="ECO:0000256" key="9">
    <source>
        <dbReference type="ARBA" id="ARBA00023295"/>
    </source>
</evidence>
<dbReference type="AlphaFoldDB" id="A0A382IV36"/>
<dbReference type="InterPro" id="IPR000445">
    <property type="entry name" value="HhH_motif"/>
</dbReference>
<dbReference type="HAMAP" id="MF_00942">
    <property type="entry name" value="Nth"/>
    <property type="match status" value="1"/>
</dbReference>
<dbReference type="InterPro" id="IPR011257">
    <property type="entry name" value="DNA_glycosylase"/>
</dbReference>
<dbReference type="GO" id="GO:0006285">
    <property type="term" value="P:base-excision repair, AP site formation"/>
    <property type="evidence" value="ECO:0007669"/>
    <property type="project" value="TreeGrafter"/>
</dbReference>
<evidence type="ECO:0000256" key="8">
    <source>
        <dbReference type="ARBA" id="ARBA00023204"/>
    </source>
</evidence>
<proteinExistence type="inferred from homology"/>
<dbReference type="InterPro" id="IPR023170">
    <property type="entry name" value="HhH_base_excis_C"/>
</dbReference>
<organism evidence="11">
    <name type="scientific">marine metagenome</name>
    <dbReference type="NCBI Taxonomy" id="408172"/>
    <lineage>
        <taxon>unclassified sequences</taxon>
        <taxon>metagenomes</taxon>
        <taxon>ecological metagenomes</taxon>
    </lineage>
</organism>
<dbReference type="PIRSF" id="PIRSF001435">
    <property type="entry name" value="Nth"/>
    <property type="match status" value="1"/>
</dbReference>
<dbReference type="Gene3D" id="1.10.1670.10">
    <property type="entry name" value="Helix-hairpin-Helix base-excision DNA repair enzymes (C-terminal)"/>
    <property type="match status" value="1"/>
</dbReference>
<dbReference type="GO" id="GO:0003906">
    <property type="term" value="F:DNA-(apurinic or apyrimidinic site) endonuclease activity"/>
    <property type="evidence" value="ECO:0007669"/>
    <property type="project" value="InterPro"/>
</dbReference>
<protein>
    <recommendedName>
        <fullName evidence="10">HhH-GPD domain-containing protein</fullName>
    </recommendedName>
</protein>
<dbReference type="GO" id="GO:0051539">
    <property type="term" value="F:4 iron, 4 sulfur cluster binding"/>
    <property type="evidence" value="ECO:0007669"/>
    <property type="project" value="UniProtKB-KW"/>
</dbReference>
<keyword evidence="4" id="KW-0227">DNA damage</keyword>
<evidence type="ECO:0000256" key="5">
    <source>
        <dbReference type="ARBA" id="ARBA00022801"/>
    </source>
</evidence>
<evidence type="ECO:0000256" key="1">
    <source>
        <dbReference type="ARBA" id="ARBA00008343"/>
    </source>
</evidence>
<dbReference type="InterPro" id="IPR003265">
    <property type="entry name" value="HhH-GPD_domain"/>
</dbReference>
<dbReference type="InterPro" id="IPR005759">
    <property type="entry name" value="Nth"/>
</dbReference>
<dbReference type="GO" id="GO:0046872">
    <property type="term" value="F:metal ion binding"/>
    <property type="evidence" value="ECO:0007669"/>
    <property type="project" value="UniProtKB-KW"/>
</dbReference>
<reference evidence="11" key="1">
    <citation type="submission" date="2018-05" db="EMBL/GenBank/DDBJ databases">
        <authorList>
            <person name="Lanie J.A."/>
            <person name="Ng W.-L."/>
            <person name="Kazmierczak K.M."/>
            <person name="Andrzejewski T.M."/>
            <person name="Davidsen T.M."/>
            <person name="Wayne K.J."/>
            <person name="Tettelin H."/>
            <person name="Glass J.I."/>
            <person name="Rusch D."/>
            <person name="Podicherti R."/>
            <person name="Tsui H.-C.T."/>
            <person name="Winkler M.E."/>
        </authorList>
    </citation>
    <scope>NUCLEOTIDE SEQUENCE</scope>
</reference>
<evidence type="ECO:0000256" key="3">
    <source>
        <dbReference type="ARBA" id="ARBA00022723"/>
    </source>
</evidence>
<keyword evidence="6" id="KW-0408">Iron</keyword>
<keyword evidence="7" id="KW-0411">Iron-sulfur</keyword>
<keyword evidence="9" id="KW-0326">Glycosidase</keyword>
<dbReference type="GO" id="GO:0019104">
    <property type="term" value="F:DNA N-glycosylase activity"/>
    <property type="evidence" value="ECO:0007669"/>
    <property type="project" value="TreeGrafter"/>
</dbReference>
<keyword evidence="3" id="KW-0479">Metal-binding</keyword>
<feature type="non-terminal residue" evidence="11">
    <location>
        <position position="185"/>
    </location>
</feature>
<dbReference type="InterPro" id="IPR004036">
    <property type="entry name" value="Endonuclease-III-like_CS2"/>
</dbReference>
<dbReference type="PANTHER" id="PTHR10359">
    <property type="entry name" value="A/G-SPECIFIC ADENINE GLYCOSYLASE/ENDONUCLEASE III"/>
    <property type="match status" value="1"/>
</dbReference>
<dbReference type="PROSITE" id="PS01155">
    <property type="entry name" value="ENDONUCLEASE_III_2"/>
    <property type="match status" value="1"/>
</dbReference>
<accession>A0A382IV36</accession>
<evidence type="ECO:0000256" key="4">
    <source>
        <dbReference type="ARBA" id="ARBA00022763"/>
    </source>
</evidence>
<keyword evidence="5" id="KW-0378">Hydrolase</keyword>
<name>A0A382IV36_9ZZZZ</name>
<dbReference type="Pfam" id="PF00730">
    <property type="entry name" value="HhH-GPD"/>
    <property type="match status" value="1"/>
</dbReference>
<evidence type="ECO:0000256" key="7">
    <source>
        <dbReference type="ARBA" id="ARBA00023014"/>
    </source>
</evidence>
<dbReference type="SMART" id="SM00478">
    <property type="entry name" value="ENDO3c"/>
    <property type="match status" value="1"/>
</dbReference>
<keyword evidence="2" id="KW-0004">4Fe-4S</keyword>
<dbReference type="CDD" id="cd00056">
    <property type="entry name" value="ENDO3c"/>
    <property type="match status" value="1"/>
</dbReference>
<evidence type="ECO:0000259" key="10">
    <source>
        <dbReference type="SMART" id="SM00478"/>
    </source>
</evidence>
<dbReference type="SUPFAM" id="SSF48150">
    <property type="entry name" value="DNA-glycosylase"/>
    <property type="match status" value="1"/>
</dbReference>
<feature type="non-terminal residue" evidence="11">
    <location>
        <position position="1"/>
    </location>
</feature>
<feature type="domain" description="HhH-GPD" evidence="10">
    <location>
        <begin position="27"/>
        <end position="175"/>
    </location>
</feature>
<sequence>VLEAEYPEAHCELEFTNPFQLAVATILSAQTTDQRVNMVTPVLFDRYPTVKALAFAQQEDIEEIVRTTGFFRNKAKNIIGFARSLMAEHGGYVPATIAELAALPGVGRKTANVILGNVFGINEGVVVDTHVKRLSTLLHFTKEKTPEKIEQDLMPLFESENWTMLSHLLIWHGRRVCIARRPRCG</sequence>
<evidence type="ECO:0000256" key="2">
    <source>
        <dbReference type="ARBA" id="ARBA00022485"/>
    </source>
</evidence>
<dbReference type="FunFam" id="1.10.340.30:FF:000001">
    <property type="entry name" value="Endonuclease III"/>
    <property type="match status" value="1"/>
</dbReference>
<comment type="similarity">
    <text evidence="1">Belongs to the Nth/MutY family.</text>
</comment>
<evidence type="ECO:0000256" key="6">
    <source>
        <dbReference type="ARBA" id="ARBA00023004"/>
    </source>
</evidence>
<dbReference type="EMBL" id="UINC01069588">
    <property type="protein sequence ID" value="SVC03082.1"/>
    <property type="molecule type" value="Genomic_DNA"/>
</dbReference>
<keyword evidence="8" id="KW-0234">DNA repair</keyword>
<dbReference type="Gene3D" id="1.10.340.30">
    <property type="entry name" value="Hypothetical protein, domain 2"/>
    <property type="match status" value="1"/>
</dbReference>
<dbReference type="NCBIfam" id="TIGR01083">
    <property type="entry name" value="nth"/>
    <property type="match status" value="1"/>
</dbReference>
<dbReference type="Pfam" id="PF00633">
    <property type="entry name" value="HHH"/>
    <property type="match status" value="1"/>
</dbReference>
<evidence type="ECO:0000313" key="11">
    <source>
        <dbReference type="EMBL" id="SVC03082.1"/>
    </source>
</evidence>
<gene>
    <name evidence="11" type="ORF">METZ01_LOCUS255936</name>
</gene>
<dbReference type="GO" id="GO:0003677">
    <property type="term" value="F:DNA binding"/>
    <property type="evidence" value="ECO:0007669"/>
    <property type="project" value="InterPro"/>
</dbReference>